<name>A0A245ZF39_9SPHN</name>
<dbReference type="EMBL" id="NBBJ01000006">
    <property type="protein sequence ID" value="OWK28333.1"/>
    <property type="molecule type" value="Genomic_DNA"/>
</dbReference>
<evidence type="ECO:0008006" key="3">
    <source>
        <dbReference type="Google" id="ProtNLM"/>
    </source>
</evidence>
<accession>A0A245ZF39</accession>
<evidence type="ECO:0000313" key="2">
    <source>
        <dbReference type="Proteomes" id="UP000197783"/>
    </source>
</evidence>
<sequence length="314" mass="33364">MISHLDLKQLSAPQKAQLIYGEARSAVSDRLWRAALGEPDRTDAVSDSKAPSGLGLNSLLAMFESKAPPSSGTSGFQFRTAPAEIGRSDPKVAEDRPEICSTGLGPNAKHLPALQRAADRTGLPATALAAIVNAEAGKGRDGAWQCYSRNPRSSAAGLGQFLSGTWEQMAETKGTWLNDVARTRGWLNNRGQVTSECRSQLLSLRYDPEASINSIADYARTNLDGLRRAGVTTGDDAKGIAKAAYMGHHLGLGDAVKFLKDGLNPSRAATLLNAQIGRGKAGQQIAAAGCATAAHRQWLLSYVDRNVRPDRFAA</sequence>
<proteinExistence type="predicted"/>
<dbReference type="Gene3D" id="1.10.530.10">
    <property type="match status" value="1"/>
</dbReference>
<dbReference type="AlphaFoldDB" id="A0A245ZF39"/>
<keyword evidence="2" id="KW-1185">Reference proteome</keyword>
<protein>
    <recommendedName>
        <fullName evidence="3">Peptidoglycan-binding protein</fullName>
    </recommendedName>
</protein>
<dbReference type="Proteomes" id="UP000197783">
    <property type="component" value="Unassembled WGS sequence"/>
</dbReference>
<gene>
    <name evidence="1" type="ORF">SPMU_31890</name>
</gene>
<comment type="caution">
    <text evidence="1">The sequence shown here is derived from an EMBL/GenBank/DDBJ whole genome shotgun (WGS) entry which is preliminary data.</text>
</comment>
<dbReference type="SUPFAM" id="SSF53955">
    <property type="entry name" value="Lysozyme-like"/>
    <property type="match status" value="1"/>
</dbReference>
<dbReference type="RefSeq" id="WP_088335099.1">
    <property type="nucleotide sequence ID" value="NZ_NBBJ01000006.1"/>
</dbReference>
<organism evidence="1 2">
    <name type="scientific">Sphingomonas mucosissima</name>
    <dbReference type="NCBI Taxonomy" id="370959"/>
    <lineage>
        <taxon>Bacteria</taxon>
        <taxon>Pseudomonadati</taxon>
        <taxon>Pseudomonadota</taxon>
        <taxon>Alphaproteobacteria</taxon>
        <taxon>Sphingomonadales</taxon>
        <taxon>Sphingomonadaceae</taxon>
        <taxon>Sphingomonas</taxon>
    </lineage>
</organism>
<evidence type="ECO:0000313" key="1">
    <source>
        <dbReference type="EMBL" id="OWK28333.1"/>
    </source>
</evidence>
<dbReference type="InterPro" id="IPR023346">
    <property type="entry name" value="Lysozyme-like_dom_sf"/>
</dbReference>
<reference evidence="1 2" key="1">
    <citation type="submission" date="2017-03" db="EMBL/GenBank/DDBJ databases">
        <title>Genome sequence of Sphingomonas mucosissima DSM 17494.</title>
        <authorList>
            <person name="Poehlein A."/>
            <person name="Wuebbeler J.H."/>
            <person name="Steinbuechel A."/>
            <person name="Daniel R."/>
        </authorList>
    </citation>
    <scope>NUCLEOTIDE SEQUENCE [LARGE SCALE GENOMIC DNA]</scope>
    <source>
        <strain evidence="1 2">DSM 17494</strain>
    </source>
</reference>
<dbReference type="OrthoDB" id="8477976at2"/>